<feature type="binding site" evidence="4">
    <location>
        <position position="52"/>
    </location>
    <ligand>
        <name>Mg(2+)</name>
        <dbReference type="ChEBI" id="CHEBI:18420"/>
    </ligand>
</feature>
<dbReference type="PANTHER" id="PTHR45732:SF7">
    <property type="entry name" value="ADP-RIBOSYLATION FACTOR-LIKE PROTEIN 8"/>
    <property type="match status" value="1"/>
</dbReference>
<dbReference type="PANTHER" id="PTHR45732">
    <property type="entry name" value="ADP-RIBOSYLATION FACTOR-LIKE PROTEIN 8"/>
    <property type="match status" value="1"/>
</dbReference>
<keyword evidence="1 3" id="KW-0547">Nucleotide-binding</keyword>
<feature type="binding site" evidence="4">
    <location>
        <position position="30"/>
    </location>
    <ligand>
        <name>Mg(2+)</name>
        <dbReference type="ChEBI" id="CHEBI:18420"/>
    </ligand>
</feature>
<keyword evidence="6" id="KW-1185">Reference proteome</keyword>
<feature type="binding site" evidence="3">
    <location>
        <begin position="147"/>
        <end position="150"/>
    </location>
    <ligand>
        <name>GTP</name>
        <dbReference type="ChEBI" id="CHEBI:37565"/>
    </ligand>
</feature>
<dbReference type="Gene3D" id="3.40.50.300">
    <property type="entry name" value="P-loop containing nucleotide triphosphate hydrolases"/>
    <property type="match status" value="1"/>
</dbReference>
<dbReference type="InterPro" id="IPR027417">
    <property type="entry name" value="P-loop_NTPase"/>
</dbReference>
<dbReference type="AlphaFoldDB" id="X6P8P0"/>
<dbReference type="SMART" id="SM00177">
    <property type="entry name" value="ARF"/>
    <property type="match status" value="1"/>
</dbReference>
<dbReference type="OMA" id="FRNMWER"/>
<evidence type="ECO:0000256" key="1">
    <source>
        <dbReference type="ARBA" id="ARBA00022741"/>
    </source>
</evidence>
<dbReference type="InterPro" id="IPR006689">
    <property type="entry name" value="Small_GTPase_ARF/SAR"/>
</dbReference>
<feature type="binding site" evidence="3">
    <location>
        <position position="78"/>
    </location>
    <ligand>
        <name>GTP</name>
        <dbReference type="ChEBI" id="CHEBI:37565"/>
    </ligand>
</feature>
<keyword evidence="4" id="KW-0479">Metal-binding</keyword>
<dbReference type="SUPFAM" id="SSF52540">
    <property type="entry name" value="P-loop containing nucleoside triphosphate hydrolases"/>
    <property type="match status" value="1"/>
</dbReference>
<accession>X6P8P0</accession>
<evidence type="ECO:0000256" key="3">
    <source>
        <dbReference type="PIRSR" id="PIRSR606689-1"/>
    </source>
</evidence>
<reference evidence="5 6" key="1">
    <citation type="journal article" date="2013" name="Curr. Biol.">
        <title>The Genome of the Foraminiferan Reticulomyxa filosa.</title>
        <authorList>
            <person name="Glockner G."/>
            <person name="Hulsmann N."/>
            <person name="Schleicher M."/>
            <person name="Noegel A.A."/>
            <person name="Eichinger L."/>
            <person name="Gallinger C."/>
            <person name="Pawlowski J."/>
            <person name="Sierra R."/>
            <person name="Euteneuer U."/>
            <person name="Pillet L."/>
            <person name="Moustafa A."/>
            <person name="Platzer M."/>
            <person name="Groth M."/>
            <person name="Szafranski K."/>
            <person name="Schliwa M."/>
        </authorList>
    </citation>
    <scope>NUCLEOTIDE SEQUENCE [LARGE SCALE GENOMIC DNA]</scope>
</reference>
<dbReference type="PROSITE" id="PS51417">
    <property type="entry name" value="ARF"/>
    <property type="match status" value="1"/>
</dbReference>
<evidence type="ECO:0000256" key="2">
    <source>
        <dbReference type="ARBA" id="ARBA00023134"/>
    </source>
</evidence>
<organism evidence="5 6">
    <name type="scientific">Reticulomyxa filosa</name>
    <dbReference type="NCBI Taxonomy" id="46433"/>
    <lineage>
        <taxon>Eukaryota</taxon>
        <taxon>Sar</taxon>
        <taxon>Rhizaria</taxon>
        <taxon>Retaria</taxon>
        <taxon>Foraminifera</taxon>
        <taxon>Monothalamids</taxon>
        <taxon>Reticulomyxidae</taxon>
        <taxon>Reticulomyxa</taxon>
    </lineage>
</organism>
<keyword evidence="2 3" id="KW-0342">GTP-binding</keyword>
<proteinExistence type="predicted"/>
<keyword evidence="4" id="KW-0460">Magnesium</keyword>
<dbReference type="GO" id="GO:0005525">
    <property type="term" value="F:GTP binding"/>
    <property type="evidence" value="ECO:0007669"/>
    <property type="project" value="UniProtKB-KW"/>
</dbReference>
<dbReference type="OrthoDB" id="2011769at2759"/>
<protein>
    <submittedName>
        <fullName evidence="5">Sperm adhesion molecule 1</fullName>
    </submittedName>
</protein>
<dbReference type="GO" id="GO:0046872">
    <property type="term" value="F:metal ion binding"/>
    <property type="evidence" value="ECO:0007669"/>
    <property type="project" value="UniProtKB-KW"/>
</dbReference>
<comment type="caution">
    <text evidence="5">The sequence shown here is derived from an EMBL/GenBank/DDBJ whole genome shotgun (WGS) entry which is preliminary data.</text>
</comment>
<dbReference type="GO" id="GO:0003924">
    <property type="term" value="F:GTPase activity"/>
    <property type="evidence" value="ECO:0007669"/>
    <property type="project" value="InterPro"/>
</dbReference>
<evidence type="ECO:0000313" key="5">
    <source>
        <dbReference type="EMBL" id="ETO34478.1"/>
    </source>
</evidence>
<name>X6P8P0_RETFI</name>
<dbReference type="Proteomes" id="UP000023152">
    <property type="component" value="Unassembled WGS sequence"/>
</dbReference>
<evidence type="ECO:0000313" key="6">
    <source>
        <dbReference type="Proteomes" id="UP000023152"/>
    </source>
</evidence>
<dbReference type="PRINTS" id="PR00449">
    <property type="entry name" value="RASTRNSFRMNG"/>
</dbReference>
<gene>
    <name evidence="5" type="ORF">RFI_02615</name>
</gene>
<evidence type="ECO:0000256" key="4">
    <source>
        <dbReference type="PIRSR" id="PIRSR606689-2"/>
    </source>
</evidence>
<sequence length="199" mass="22849">MKKGNINKYNSFWQQEMEISIVGLQGAGKSTFIQVLQVKTIKGEFVPNMIPTVGFNMHKVEKGKVQIKGDKRNFDQCGKDIVEKMTRLCKEKTTLLIQTTQQIFSNYFTMFMVDAADPKKFQQASKELRQLLALPSLEKIPLLLLFNKKDLPEARSADEIVETLDLKGLGEREIGYYEISCKEVINIDNTLDWLIKHTK</sequence>
<dbReference type="EMBL" id="ASPP01002525">
    <property type="protein sequence ID" value="ETO34478.1"/>
    <property type="molecule type" value="Genomic_DNA"/>
</dbReference>
<dbReference type="Pfam" id="PF00025">
    <property type="entry name" value="Arf"/>
    <property type="match status" value="1"/>
</dbReference>
<feature type="binding site" evidence="3">
    <location>
        <begin position="23"/>
        <end position="30"/>
    </location>
    <ligand>
        <name>GTP</name>
        <dbReference type="ChEBI" id="CHEBI:37565"/>
    </ligand>
</feature>